<feature type="compositionally biased region" description="Polar residues" evidence="10">
    <location>
        <begin position="496"/>
        <end position="505"/>
    </location>
</feature>
<dbReference type="GeneID" id="103377374"/>
<dbReference type="RefSeq" id="XP_008306389.1">
    <property type="nucleotide sequence ID" value="XM_008308167.3"/>
</dbReference>
<reference evidence="12" key="3">
    <citation type="submission" date="2025-09" db="UniProtKB">
        <authorList>
            <consortium name="Ensembl"/>
        </authorList>
    </citation>
    <scope>IDENTIFICATION</scope>
</reference>
<dbReference type="CTD" id="553663"/>
<dbReference type="PANTHER" id="PTHR12881">
    <property type="entry name" value="MEDIATOR OF RNA POLYMERASE II TRANSCRIPTION SUBUNIT 1"/>
    <property type="match status" value="1"/>
</dbReference>
<feature type="domain" description="Mediator complex subunit Med1" evidence="11">
    <location>
        <begin position="45"/>
        <end position="397"/>
    </location>
</feature>
<organism evidence="12 13">
    <name type="scientific">Cynoglossus semilaevis</name>
    <name type="common">Tongue sole</name>
    <dbReference type="NCBI Taxonomy" id="244447"/>
    <lineage>
        <taxon>Eukaryota</taxon>
        <taxon>Metazoa</taxon>
        <taxon>Chordata</taxon>
        <taxon>Craniata</taxon>
        <taxon>Vertebrata</taxon>
        <taxon>Euteleostomi</taxon>
        <taxon>Actinopterygii</taxon>
        <taxon>Neopterygii</taxon>
        <taxon>Teleostei</taxon>
        <taxon>Neoteleostei</taxon>
        <taxon>Acanthomorphata</taxon>
        <taxon>Carangaria</taxon>
        <taxon>Pleuronectiformes</taxon>
        <taxon>Pleuronectoidei</taxon>
        <taxon>Cynoglossidae</taxon>
        <taxon>Cynoglossinae</taxon>
        <taxon>Cynoglossus</taxon>
    </lineage>
</organism>
<dbReference type="GO" id="GO:0046966">
    <property type="term" value="F:nuclear thyroid hormone receptor binding"/>
    <property type="evidence" value="ECO:0007669"/>
    <property type="project" value="TreeGrafter"/>
</dbReference>
<keyword evidence="4 9" id="KW-0805">Transcription regulation</keyword>
<feature type="compositionally biased region" description="Polar residues" evidence="10">
    <location>
        <begin position="516"/>
        <end position="526"/>
    </location>
</feature>
<dbReference type="Proteomes" id="UP000265120">
    <property type="component" value="Chromosome 3"/>
</dbReference>
<evidence type="ECO:0000256" key="6">
    <source>
        <dbReference type="ARBA" id="ARBA00023163"/>
    </source>
</evidence>
<accession>A0A3P8X036</accession>
<dbReference type="GO" id="GO:0045944">
    <property type="term" value="P:positive regulation of transcription by RNA polymerase II"/>
    <property type="evidence" value="ECO:0007669"/>
    <property type="project" value="UniProtKB-ARBA"/>
</dbReference>
<keyword evidence="6 9" id="KW-0804">Transcription</keyword>
<dbReference type="PANTHER" id="PTHR12881:SF4">
    <property type="entry name" value="MEDIATOR OF RNA POLYMERASE II TRANSCRIPTION SUBUNIT 1"/>
    <property type="match status" value="1"/>
</dbReference>
<dbReference type="Pfam" id="PF10744">
    <property type="entry name" value="Med1"/>
    <property type="match status" value="1"/>
</dbReference>
<reference evidence="12" key="2">
    <citation type="submission" date="2025-08" db="UniProtKB">
        <authorList>
            <consortium name="Ensembl"/>
        </authorList>
    </citation>
    <scope>IDENTIFICATION</scope>
</reference>
<proteinExistence type="inferred from homology"/>
<comment type="subcellular location">
    <subcellularLocation>
        <location evidence="1 9">Nucleus</location>
    </subcellularLocation>
</comment>
<comment type="function">
    <text evidence="9">Component of the Mediator complex, a coactivator involved in the regulated transcription of nearly all RNA polymerase II-dependent genes. Mediator functions as a bridge to convey information from gene-specific regulatory proteins to the basal RNA polymerase II transcription machinery. Mediator is recruited to promoters by direct interactions with regulatory proteins and serves as a scaffold for the assembly of a functional preinitiation complex with RNA polymerase II and the general transcription factors.</text>
</comment>
<keyword evidence="5 9" id="KW-0010">Activator</keyword>
<comment type="similarity">
    <text evidence="2 9">Belongs to the Mediator complex subunit 1 family.</text>
</comment>
<reference evidence="12 13" key="1">
    <citation type="journal article" date="2014" name="Nat. Genet.">
        <title>Whole-genome sequence of a flatfish provides insights into ZW sex chromosome evolution and adaptation to a benthic lifestyle.</title>
        <authorList>
            <person name="Chen S."/>
            <person name="Zhang G."/>
            <person name="Shao C."/>
            <person name="Huang Q."/>
            <person name="Liu G."/>
            <person name="Zhang P."/>
            <person name="Song W."/>
            <person name="An N."/>
            <person name="Chalopin D."/>
            <person name="Volff J.N."/>
            <person name="Hong Y."/>
            <person name="Li Q."/>
            <person name="Sha Z."/>
            <person name="Zhou H."/>
            <person name="Xie M."/>
            <person name="Yu Q."/>
            <person name="Liu Y."/>
            <person name="Xiang H."/>
            <person name="Wang N."/>
            <person name="Wu K."/>
            <person name="Yang C."/>
            <person name="Zhou Q."/>
            <person name="Liao X."/>
            <person name="Yang L."/>
            <person name="Hu Q."/>
            <person name="Zhang J."/>
            <person name="Meng L."/>
            <person name="Jin L."/>
            <person name="Tian Y."/>
            <person name="Lian J."/>
            <person name="Yang J."/>
            <person name="Miao G."/>
            <person name="Liu S."/>
            <person name="Liang Z."/>
            <person name="Yan F."/>
            <person name="Li Y."/>
            <person name="Sun B."/>
            <person name="Zhang H."/>
            <person name="Zhang J."/>
            <person name="Zhu Y."/>
            <person name="Du M."/>
            <person name="Zhao Y."/>
            <person name="Schartl M."/>
            <person name="Tang Q."/>
            <person name="Wang J."/>
        </authorList>
    </citation>
    <scope>NUCLEOTIDE SEQUENCE</scope>
</reference>
<dbReference type="InParanoid" id="A0A3P8X036"/>
<evidence type="ECO:0000256" key="10">
    <source>
        <dbReference type="SAM" id="MobiDB-lite"/>
    </source>
</evidence>
<protein>
    <recommendedName>
        <fullName evidence="3 9">Mediator of RNA polymerase II transcription subunit 1</fullName>
    </recommendedName>
    <alternativeName>
        <fullName evidence="8 9">Mediator complex subunit 1</fullName>
    </alternativeName>
</protein>
<keyword evidence="7 9" id="KW-0539">Nucleus</keyword>
<dbReference type="GO" id="GO:0097067">
    <property type="term" value="P:cellular response to thyroid hormone stimulus"/>
    <property type="evidence" value="ECO:0007669"/>
    <property type="project" value="TreeGrafter"/>
</dbReference>
<dbReference type="InterPro" id="IPR051999">
    <property type="entry name" value="Mediator_complex_subunit_1"/>
</dbReference>
<dbReference type="AlphaFoldDB" id="A0A3P8X036"/>
<name>A0A3P8X036_CYNSE</name>
<dbReference type="GO" id="GO:0042974">
    <property type="term" value="F:nuclear retinoic acid receptor binding"/>
    <property type="evidence" value="ECO:0007669"/>
    <property type="project" value="TreeGrafter"/>
</dbReference>
<dbReference type="RefSeq" id="XP_008306390.1">
    <property type="nucleotide sequence ID" value="XM_008308168.3"/>
</dbReference>
<feature type="region of interest" description="Disordered" evidence="10">
    <location>
        <begin position="496"/>
        <end position="526"/>
    </location>
</feature>
<dbReference type="InterPro" id="IPR019680">
    <property type="entry name" value="Mediator_Med1"/>
</dbReference>
<dbReference type="OMA" id="QRPWTET"/>
<dbReference type="GO" id="GO:0003712">
    <property type="term" value="F:transcription coregulator activity"/>
    <property type="evidence" value="ECO:0007669"/>
    <property type="project" value="InterPro"/>
</dbReference>
<dbReference type="GO" id="GO:0042809">
    <property type="term" value="F:nuclear vitamin D receptor binding"/>
    <property type="evidence" value="ECO:0007669"/>
    <property type="project" value="TreeGrafter"/>
</dbReference>
<dbReference type="Ensembl" id="ENSCSET00000030700.1">
    <property type="protein sequence ID" value="ENSCSEP00000030295.1"/>
    <property type="gene ID" value="ENSCSEG00000019408.1"/>
</dbReference>
<evidence type="ECO:0000256" key="8">
    <source>
        <dbReference type="ARBA" id="ARBA00031254"/>
    </source>
</evidence>
<evidence type="ECO:0000256" key="3">
    <source>
        <dbReference type="ARBA" id="ARBA00020612"/>
    </source>
</evidence>
<dbReference type="RefSeq" id="XP_008306388.1">
    <property type="nucleotide sequence ID" value="XM_008308166.3"/>
</dbReference>
<evidence type="ECO:0000313" key="13">
    <source>
        <dbReference type="Proteomes" id="UP000265120"/>
    </source>
</evidence>
<evidence type="ECO:0000256" key="5">
    <source>
        <dbReference type="ARBA" id="ARBA00023159"/>
    </source>
</evidence>
<evidence type="ECO:0000313" key="12">
    <source>
        <dbReference type="Ensembl" id="ENSCSEP00000030295.1"/>
    </source>
</evidence>
<evidence type="ECO:0000256" key="1">
    <source>
        <dbReference type="ARBA" id="ARBA00004123"/>
    </source>
</evidence>
<evidence type="ECO:0000259" key="11">
    <source>
        <dbReference type="Pfam" id="PF10744"/>
    </source>
</evidence>
<evidence type="ECO:0000256" key="4">
    <source>
        <dbReference type="ARBA" id="ARBA00023015"/>
    </source>
</evidence>
<sequence>MKDNIIPYLRLKFAEKTWNDTFQHVRKCMERSRDESTPCEPLVRSLERLQEEFTVPSINTTLSRLEIMAKQQGIGFHVTESTCYLTADLFYLEVVLEACGGVKEVKLAPQGAPPTISEPLLQLLRFKNFAGFSRKLAGLCAQYNIPGDNDIKLKLLKSLQYLRKDLEQISHLSRPPTDCEPTKDLINKGRVGLVIAGKEDRPLTIQFFITSPDDDAKTHDEKPVIQEAQVTVWASAVCHQLQMSSVIPQPPQLDPQGSPVSLPLDQVQHEALPACFLLRLQPPVVMKASFVKKLSLITDVSVPEDDLQWAPLPSLLARGSLSEDGHKETLERDIVCTVSFPGDLRHRYVLPGAAWDSPAQTAAAVDGVPFTHPAHIPALLELLRHQCVINTLLRSCISSNRTAAVGDLHFEVLPESDTSFSVTFNPPEADSLAVLLVHVSGSHQISCSLFGAGTGDVNLDQYVTTILTENLSIPVTLRTLYTRLRELTAAPLSLSHSANTQSENQPPAPSTPPVMDTNSSTVPLPQTAAVTDDSSAVGGSACFTMSVASAELLPENKTSPVSVCVMVNSELT</sequence>
<dbReference type="GO" id="GO:0016592">
    <property type="term" value="C:mediator complex"/>
    <property type="evidence" value="ECO:0007669"/>
    <property type="project" value="InterPro"/>
</dbReference>
<evidence type="ECO:0000256" key="2">
    <source>
        <dbReference type="ARBA" id="ARBA00006210"/>
    </source>
</evidence>
<dbReference type="OrthoDB" id="2281547at2759"/>
<evidence type="ECO:0000256" key="9">
    <source>
        <dbReference type="RuleBase" id="RU364059"/>
    </source>
</evidence>
<dbReference type="GeneTree" id="ENSGT00660000095569"/>
<keyword evidence="13" id="KW-1185">Reference proteome</keyword>
<evidence type="ECO:0000256" key="7">
    <source>
        <dbReference type="ARBA" id="ARBA00023242"/>
    </source>
</evidence>